<dbReference type="InterPro" id="IPR011707">
    <property type="entry name" value="Cu-oxidase-like_N"/>
</dbReference>
<feature type="transmembrane region" description="Helical" evidence="4">
    <location>
        <begin position="61"/>
        <end position="84"/>
    </location>
</feature>
<dbReference type="GO" id="GO:0005507">
    <property type="term" value="F:copper ion binding"/>
    <property type="evidence" value="ECO:0007669"/>
    <property type="project" value="InterPro"/>
</dbReference>
<gene>
    <name evidence="6" type="ORF">K503DRAFT_802698</name>
</gene>
<dbReference type="InterPro" id="IPR008972">
    <property type="entry name" value="Cupredoxin"/>
</dbReference>
<dbReference type="InParanoid" id="A0A1B7MSJ2"/>
<dbReference type="InterPro" id="IPR045087">
    <property type="entry name" value="Cu-oxidase_fam"/>
</dbReference>
<dbReference type="STRING" id="1314800.A0A1B7MSJ2"/>
<organism evidence="6 7">
    <name type="scientific">Rhizopogon vinicolor AM-OR11-026</name>
    <dbReference type="NCBI Taxonomy" id="1314800"/>
    <lineage>
        <taxon>Eukaryota</taxon>
        <taxon>Fungi</taxon>
        <taxon>Dikarya</taxon>
        <taxon>Basidiomycota</taxon>
        <taxon>Agaricomycotina</taxon>
        <taxon>Agaricomycetes</taxon>
        <taxon>Agaricomycetidae</taxon>
        <taxon>Boletales</taxon>
        <taxon>Suillineae</taxon>
        <taxon>Rhizopogonaceae</taxon>
        <taxon>Rhizopogon</taxon>
    </lineage>
</organism>
<dbReference type="Pfam" id="PF07732">
    <property type="entry name" value="Cu-oxidase_3"/>
    <property type="match status" value="1"/>
</dbReference>
<evidence type="ECO:0000259" key="5">
    <source>
        <dbReference type="Pfam" id="PF07732"/>
    </source>
</evidence>
<evidence type="ECO:0000256" key="2">
    <source>
        <dbReference type="ARBA" id="ARBA00023008"/>
    </source>
</evidence>
<keyword evidence="2" id="KW-0186">Copper</keyword>
<evidence type="ECO:0000256" key="1">
    <source>
        <dbReference type="ARBA" id="ARBA00010609"/>
    </source>
</evidence>
<proteinExistence type="inferred from homology"/>
<evidence type="ECO:0000256" key="4">
    <source>
        <dbReference type="SAM" id="Phobius"/>
    </source>
</evidence>
<keyword evidence="7" id="KW-1185">Reference proteome</keyword>
<accession>A0A1B7MSJ2</accession>
<dbReference type="AlphaFoldDB" id="A0A1B7MSJ2"/>
<evidence type="ECO:0000313" key="7">
    <source>
        <dbReference type="Proteomes" id="UP000092154"/>
    </source>
</evidence>
<evidence type="ECO:0000256" key="3">
    <source>
        <dbReference type="ARBA" id="ARBA00023180"/>
    </source>
</evidence>
<dbReference type="GO" id="GO:0016491">
    <property type="term" value="F:oxidoreductase activity"/>
    <property type="evidence" value="ECO:0007669"/>
    <property type="project" value="TreeGrafter"/>
</dbReference>
<dbReference type="OrthoDB" id="2121828at2759"/>
<keyword evidence="3" id="KW-0325">Glycoprotein</keyword>
<sequence>MDIWQSWSNPVSESWFFIFSPNMPASTINPKSSTNSDATAHLLVFGLKCALHSLLREALSLMITMLFPIFIASIIASINAASIASRSQSYPLPRAGVLGPKTTITVGNKVISPYGFERSATLVDGTFPGPLITAQKGDSFGIEIVNELTNDSMFKSSIHWHGIYQNGMNYADGASFIS</sequence>
<keyword evidence="4" id="KW-1133">Transmembrane helix</keyword>
<feature type="domain" description="Plastocyanin-like" evidence="5">
    <location>
        <begin position="107"/>
        <end position="177"/>
    </location>
</feature>
<reference evidence="6 7" key="1">
    <citation type="submission" date="2016-06" db="EMBL/GenBank/DDBJ databases">
        <title>Comparative genomics of the ectomycorrhizal sister species Rhizopogon vinicolor and Rhizopogon vesiculosus (Basidiomycota: Boletales) reveals a divergence of the mating type B locus.</title>
        <authorList>
            <consortium name="DOE Joint Genome Institute"/>
            <person name="Mujic A.B."/>
            <person name="Kuo A."/>
            <person name="Tritt A."/>
            <person name="Lipzen A."/>
            <person name="Chen C."/>
            <person name="Johnson J."/>
            <person name="Sharma A."/>
            <person name="Barry K."/>
            <person name="Grigoriev I.V."/>
            <person name="Spatafora J.W."/>
        </authorList>
    </citation>
    <scope>NUCLEOTIDE SEQUENCE [LARGE SCALE GENOMIC DNA]</scope>
    <source>
        <strain evidence="6 7">AM-OR11-026</strain>
    </source>
</reference>
<name>A0A1B7MSJ2_9AGAM</name>
<comment type="similarity">
    <text evidence="1">Belongs to the multicopper oxidase family.</text>
</comment>
<dbReference type="Gene3D" id="2.60.40.420">
    <property type="entry name" value="Cupredoxins - blue copper proteins"/>
    <property type="match status" value="1"/>
</dbReference>
<dbReference type="PANTHER" id="PTHR11709">
    <property type="entry name" value="MULTI-COPPER OXIDASE"/>
    <property type="match status" value="1"/>
</dbReference>
<dbReference type="PANTHER" id="PTHR11709:SF522">
    <property type="entry name" value="LACCASE-4"/>
    <property type="match status" value="1"/>
</dbReference>
<dbReference type="Proteomes" id="UP000092154">
    <property type="component" value="Unassembled WGS sequence"/>
</dbReference>
<dbReference type="EMBL" id="KV448485">
    <property type="protein sequence ID" value="OAX35589.1"/>
    <property type="molecule type" value="Genomic_DNA"/>
</dbReference>
<protein>
    <recommendedName>
        <fullName evidence="5">Plastocyanin-like domain-containing protein</fullName>
    </recommendedName>
</protein>
<keyword evidence="4" id="KW-0472">Membrane</keyword>
<dbReference type="SUPFAM" id="SSF49503">
    <property type="entry name" value="Cupredoxins"/>
    <property type="match status" value="1"/>
</dbReference>
<keyword evidence="4" id="KW-0812">Transmembrane</keyword>
<evidence type="ECO:0000313" key="6">
    <source>
        <dbReference type="EMBL" id="OAX35589.1"/>
    </source>
</evidence>